<proteinExistence type="inferred from homology"/>
<evidence type="ECO:0000256" key="2">
    <source>
        <dbReference type="SAM" id="MobiDB-lite"/>
    </source>
</evidence>
<dbReference type="Gene3D" id="1.10.10.630">
    <property type="entry name" value="DnaD domain-like"/>
    <property type="match status" value="1"/>
</dbReference>
<protein>
    <submittedName>
        <fullName evidence="5">DnaD domain protein</fullName>
    </submittedName>
</protein>
<dbReference type="NCBIfam" id="TIGR01446">
    <property type="entry name" value="DnaD_dom"/>
    <property type="match status" value="1"/>
</dbReference>
<evidence type="ECO:0000313" key="5">
    <source>
        <dbReference type="EMBL" id="RPA61255.1"/>
    </source>
</evidence>
<dbReference type="Gene3D" id="1.10.10.10">
    <property type="entry name" value="Winged helix-like DNA-binding domain superfamily/Winged helix DNA-binding domain"/>
    <property type="match status" value="1"/>
</dbReference>
<comment type="similarity">
    <text evidence="1">Belongs to the DnaB/DnaD family.</text>
</comment>
<keyword evidence="6" id="KW-1185">Reference proteome</keyword>
<reference evidence="5 6" key="1">
    <citation type="submission" date="2018-11" db="EMBL/GenBank/DDBJ databases">
        <title>Aerococcus sp. SJQ22, whole genome shotgun sequence.</title>
        <authorList>
            <person name="Sun L."/>
            <person name="Gao X."/>
            <person name="Chen W."/>
            <person name="Huang K."/>
        </authorList>
    </citation>
    <scope>NUCLEOTIDE SEQUENCE [LARGE SCALE GENOMIC DNA]</scope>
    <source>
        <strain evidence="5 6">SJQ22</strain>
    </source>
</reference>
<dbReference type="InterPro" id="IPR053843">
    <property type="entry name" value="DnaD_N"/>
</dbReference>
<dbReference type="AlphaFoldDB" id="A0A3N4GGF2"/>
<name>A0A3N4GGF2_9LACT</name>
<feature type="domain" description="DnaD N-terminal" evidence="4">
    <location>
        <begin position="12"/>
        <end position="101"/>
    </location>
</feature>
<evidence type="ECO:0000313" key="6">
    <source>
        <dbReference type="Proteomes" id="UP000273977"/>
    </source>
</evidence>
<feature type="region of interest" description="Disordered" evidence="2">
    <location>
        <begin position="187"/>
        <end position="218"/>
    </location>
</feature>
<dbReference type="PANTHER" id="PTHR37293:SF6">
    <property type="entry name" value="DNA REPLICATION PROTEIN DNAD"/>
    <property type="match status" value="1"/>
</dbReference>
<evidence type="ECO:0000259" key="4">
    <source>
        <dbReference type="Pfam" id="PF21984"/>
    </source>
</evidence>
<feature type="domain" description="DnaB/C C-terminal" evidence="3">
    <location>
        <begin position="122"/>
        <end position="191"/>
    </location>
</feature>
<organism evidence="5 6">
    <name type="scientific">Aerococcus agrisoli</name>
    <dbReference type="NCBI Taxonomy" id="2487350"/>
    <lineage>
        <taxon>Bacteria</taxon>
        <taxon>Bacillati</taxon>
        <taxon>Bacillota</taxon>
        <taxon>Bacilli</taxon>
        <taxon>Lactobacillales</taxon>
        <taxon>Aerococcaceae</taxon>
        <taxon>Aerococcus</taxon>
    </lineage>
</organism>
<dbReference type="InterPro" id="IPR036388">
    <property type="entry name" value="WH-like_DNA-bd_sf"/>
</dbReference>
<dbReference type="EMBL" id="RKMG01000005">
    <property type="protein sequence ID" value="RPA61255.1"/>
    <property type="molecule type" value="Genomic_DNA"/>
</dbReference>
<dbReference type="InterPro" id="IPR034829">
    <property type="entry name" value="DnaD-like_sf"/>
</dbReference>
<dbReference type="PANTHER" id="PTHR37293">
    <property type="entry name" value="PHAGE REPLICATION PROTEIN-RELATED"/>
    <property type="match status" value="1"/>
</dbReference>
<feature type="compositionally biased region" description="Polar residues" evidence="2">
    <location>
        <begin position="196"/>
        <end position="205"/>
    </location>
</feature>
<gene>
    <name evidence="5" type="ORF">EF384_02430</name>
</gene>
<evidence type="ECO:0000259" key="3">
    <source>
        <dbReference type="Pfam" id="PF07261"/>
    </source>
</evidence>
<dbReference type="SUPFAM" id="SSF158499">
    <property type="entry name" value="DnaD domain-like"/>
    <property type="match status" value="1"/>
</dbReference>
<sequence length="218" mass="25787">MNREYYTVMRNKVLESYHRLNISNEEMMLLIHFLSFQQAGEEFPAISAIGQRMNLPETTLFDMIQSLIEKGFLSIPSYKNAEGKSVEFYSLDPLYQKIESLDQVDKTSRFQEAQATKEGEVFEMIQTEFGRQLSPIEYQQIAEWFSKDHYEPEVVKEALKEAILNQVYSLKYIDRILLNWAKQKKTKANDTRRSNHYNQQNTNKQELPPVPMKKWLNK</sequence>
<dbReference type="RefSeq" id="WP_123779402.1">
    <property type="nucleotide sequence ID" value="NZ_RKMG01000005.1"/>
</dbReference>
<accession>A0A3N4GGF2</accession>
<dbReference type="InterPro" id="IPR006343">
    <property type="entry name" value="DnaB/C_C"/>
</dbReference>
<dbReference type="Proteomes" id="UP000273977">
    <property type="component" value="Unassembled WGS sequence"/>
</dbReference>
<dbReference type="Pfam" id="PF21984">
    <property type="entry name" value="DnaD_N"/>
    <property type="match status" value="1"/>
</dbReference>
<dbReference type="InterPro" id="IPR053162">
    <property type="entry name" value="DnaD"/>
</dbReference>
<evidence type="ECO:0000256" key="1">
    <source>
        <dbReference type="ARBA" id="ARBA00093462"/>
    </source>
</evidence>
<dbReference type="OrthoDB" id="9770238at2"/>
<dbReference type="Pfam" id="PF07261">
    <property type="entry name" value="DnaB_2"/>
    <property type="match status" value="1"/>
</dbReference>
<comment type="caution">
    <text evidence="5">The sequence shown here is derived from an EMBL/GenBank/DDBJ whole genome shotgun (WGS) entry which is preliminary data.</text>
</comment>